<dbReference type="Proteomes" id="UP000815325">
    <property type="component" value="Unassembled WGS sequence"/>
</dbReference>
<reference evidence="2" key="1">
    <citation type="submission" date="2017-08" db="EMBL/GenBank/DDBJ databases">
        <authorList>
            <person name="Polle J.E."/>
            <person name="Barry K."/>
            <person name="Cushman J."/>
            <person name="Schmutz J."/>
            <person name="Tran D."/>
            <person name="Hathwaick L.T."/>
            <person name="Yim W.C."/>
            <person name="Jenkins J."/>
            <person name="Mckie-Krisberg Z.M."/>
            <person name="Prochnik S."/>
            <person name="Lindquist E."/>
            <person name="Dockter R.B."/>
            <person name="Adam C."/>
            <person name="Molina H."/>
            <person name="Bunkerborg J."/>
            <person name="Jin E."/>
            <person name="Buchheim M."/>
            <person name="Magnuson J."/>
        </authorList>
    </citation>
    <scope>NUCLEOTIDE SEQUENCE</scope>
    <source>
        <strain evidence="2">CCAP 19/18</strain>
    </source>
</reference>
<evidence type="ECO:0000313" key="3">
    <source>
        <dbReference type="Proteomes" id="UP000815325"/>
    </source>
</evidence>
<keyword evidence="1" id="KW-0812">Transmembrane</keyword>
<evidence type="ECO:0000256" key="1">
    <source>
        <dbReference type="SAM" id="Phobius"/>
    </source>
</evidence>
<name>A0ABQ7FV93_DUNSA</name>
<protein>
    <submittedName>
        <fullName evidence="2">Uncharacterized protein</fullName>
    </submittedName>
</protein>
<keyword evidence="1" id="KW-0472">Membrane</keyword>
<organism evidence="2 3">
    <name type="scientific">Dunaliella salina</name>
    <name type="common">Green alga</name>
    <name type="synonym">Protococcus salinus</name>
    <dbReference type="NCBI Taxonomy" id="3046"/>
    <lineage>
        <taxon>Eukaryota</taxon>
        <taxon>Viridiplantae</taxon>
        <taxon>Chlorophyta</taxon>
        <taxon>core chlorophytes</taxon>
        <taxon>Chlorophyceae</taxon>
        <taxon>CS clade</taxon>
        <taxon>Chlamydomonadales</taxon>
        <taxon>Dunaliellaceae</taxon>
        <taxon>Dunaliella</taxon>
    </lineage>
</organism>
<accession>A0ABQ7FV93</accession>
<feature type="transmembrane region" description="Helical" evidence="1">
    <location>
        <begin position="20"/>
        <end position="46"/>
    </location>
</feature>
<comment type="caution">
    <text evidence="2">The sequence shown here is derived from an EMBL/GenBank/DDBJ whole genome shotgun (WGS) entry which is preliminary data.</text>
</comment>
<proteinExistence type="predicted"/>
<evidence type="ECO:0000313" key="2">
    <source>
        <dbReference type="EMBL" id="KAF5826305.1"/>
    </source>
</evidence>
<sequence length="71" mass="7959">MFLLHTFLVFRSGEQLENSTQHLCAIACMGFPCCSLAVALVFFLIIKCFTACVGSVHLRHLVSSTDLWHFP</sequence>
<gene>
    <name evidence="2" type="ORF">DUNSADRAFT_3677</name>
</gene>
<keyword evidence="1" id="KW-1133">Transmembrane helix</keyword>
<dbReference type="EMBL" id="MU071057">
    <property type="protein sequence ID" value="KAF5826305.1"/>
    <property type="molecule type" value="Genomic_DNA"/>
</dbReference>
<keyword evidence="3" id="KW-1185">Reference proteome</keyword>